<feature type="chain" id="PRO_5046022103" evidence="2">
    <location>
        <begin position="29"/>
        <end position="661"/>
    </location>
</feature>
<evidence type="ECO:0000313" key="5">
    <source>
        <dbReference type="Proteomes" id="UP001500506"/>
    </source>
</evidence>
<dbReference type="InterPro" id="IPR050491">
    <property type="entry name" value="AmpC-like"/>
</dbReference>
<reference evidence="4 5" key="1">
    <citation type="journal article" date="2019" name="Int. J. Syst. Evol. Microbiol.">
        <title>The Global Catalogue of Microorganisms (GCM) 10K type strain sequencing project: providing services to taxonomists for standard genome sequencing and annotation.</title>
        <authorList>
            <consortium name="The Broad Institute Genomics Platform"/>
            <consortium name="The Broad Institute Genome Sequencing Center for Infectious Disease"/>
            <person name="Wu L."/>
            <person name="Ma J."/>
        </authorList>
    </citation>
    <scope>NUCLEOTIDE SEQUENCE [LARGE SCALE GENOMIC DNA]</scope>
    <source>
        <strain evidence="4 5">JCM 14319</strain>
    </source>
</reference>
<dbReference type="GO" id="GO:0016787">
    <property type="term" value="F:hydrolase activity"/>
    <property type="evidence" value="ECO:0007669"/>
    <property type="project" value="UniProtKB-KW"/>
</dbReference>
<dbReference type="EMBL" id="BAAANH010000002">
    <property type="protein sequence ID" value="GAA1755499.1"/>
    <property type="molecule type" value="Genomic_DNA"/>
</dbReference>
<dbReference type="PANTHER" id="PTHR46825:SF9">
    <property type="entry name" value="BETA-LACTAMASE-RELATED DOMAIN-CONTAINING PROTEIN"/>
    <property type="match status" value="1"/>
</dbReference>
<keyword evidence="5" id="KW-1185">Reference proteome</keyword>
<dbReference type="Gene3D" id="3.40.710.10">
    <property type="entry name" value="DD-peptidase/beta-lactamase superfamily"/>
    <property type="match status" value="1"/>
</dbReference>
<keyword evidence="4" id="KW-0378">Hydrolase</keyword>
<keyword evidence="2" id="KW-0732">Signal</keyword>
<evidence type="ECO:0000259" key="3">
    <source>
        <dbReference type="Pfam" id="PF00144"/>
    </source>
</evidence>
<organism evidence="4 5">
    <name type="scientific">Agromyces humatus</name>
    <dbReference type="NCBI Taxonomy" id="279573"/>
    <lineage>
        <taxon>Bacteria</taxon>
        <taxon>Bacillati</taxon>
        <taxon>Actinomycetota</taxon>
        <taxon>Actinomycetes</taxon>
        <taxon>Micrococcales</taxon>
        <taxon>Microbacteriaceae</taxon>
        <taxon>Agromyces</taxon>
    </lineage>
</organism>
<keyword evidence="1" id="KW-0472">Membrane</keyword>
<keyword evidence="1" id="KW-0812">Transmembrane</keyword>
<evidence type="ECO:0000256" key="2">
    <source>
        <dbReference type="SAM" id="SignalP"/>
    </source>
</evidence>
<dbReference type="InterPro" id="IPR012338">
    <property type="entry name" value="Beta-lactam/transpept-like"/>
</dbReference>
<gene>
    <name evidence="4" type="ORF">GCM10009747_12110</name>
</gene>
<feature type="transmembrane region" description="Helical" evidence="1">
    <location>
        <begin position="635"/>
        <end position="654"/>
    </location>
</feature>
<comment type="caution">
    <text evidence="4">The sequence shown here is derived from an EMBL/GenBank/DDBJ whole genome shotgun (WGS) entry which is preliminary data.</text>
</comment>
<feature type="transmembrane region" description="Helical" evidence="1">
    <location>
        <begin position="598"/>
        <end position="623"/>
    </location>
</feature>
<feature type="signal peptide" evidence="2">
    <location>
        <begin position="1"/>
        <end position="28"/>
    </location>
</feature>
<dbReference type="PANTHER" id="PTHR46825">
    <property type="entry name" value="D-ALANYL-D-ALANINE-CARBOXYPEPTIDASE/ENDOPEPTIDASE AMPH"/>
    <property type="match status" value="1"/>
</dbReference>
<dbReference type="Proteomes" id="UP001500506">
    <property type="component" value="Unassembled WGS sequence"/>
</dbReference>
<evidence type="ECO:0000256" key="1">
    <source>
        <dbReference type="SAM" id="Phobius"/>
    </source>
</evidence>
<sequence>MITRSLARLATAVIILVLLLPAATPTFADETEGAQSSDRSAVALPPQCAADSAALETFLDGLLATQMSEQHIAGAAVSVVSDGQVLLAKGYGYADLEKGIPVDPERTLFRIASITKLFTWTAVMQLVEEGKLDLDADINTYLDFPVPDTYPQPITLKNLLTHTDGFEERLLEVLVLTAEDMAPPRDWLISHMPARVRPPGDVAAYSNYGTSLAGYIVARVSGKPYGEYVQERILDPLGMTHSTVQPVASSDVRANQTVGYTYVDGAFKEFPDYLGQPGMAPAGGMLASATDISHFMIAHLEGGRYSDADAPETRILGESTTQRMHGQLFTHHPRLLGTAHGFFEFTENGQRTIGHSGEADPISSLLLLVPEQKLGVFVVYNSSGGSDLTNQHLGFQRAFFDHCFPAPALDPIMPPAGFEERAGRFAGTYKMTRGSYTTQEKVTVLMGSAVAVSDPGDGTLILATPWGEWQFIEVEPLYFRQVDAPFGIAFREDDQGRVTHMFTDYTPMMAFEKLSWYEEPGFNTVLLVTCVVAFLSVIPMVSIRAIRNRRRTGEHHRQPGGARAALWTLVGISVLNLLFVVGTWQWGDPRPMFGVSLMFKIVLGLGVVSAALTIGATGFTAIAWKNRYWGIAARAYYTVVTLAAIAFVWFLHSWNLLGWRF</sequence>
<evidence type="ECO:0000313" key="4">
    <source>
        <dbReference type="EMBL" id="GAA1755499.1"/>
    </source>
</evidence>
<dbReference type="InterPro" id="IPR001466">
    <property type="entry name" value="Beta-lactam-related"/>
</dbReference>
<dbReference type="SUPFAM" id="SSF56601">
    <property type="entry name" value="beta-lactamase/transpeptidase-like"/>
    <property type="match status" value="1"/>
</dbReference>
<feature type="transmembrane region" description="Helical" evidence="1">
    <location>
        <begin position="564"/>
        <end position="586"/>
    </location>
</feature>
<protein>
    <submittedName>
        <fullName evidence="4">Serine hydrolase</fullName>
    </submittedName>
</protein>
<feature type="transmembrane region" description="Helical" evidence="1">
    <location>
        <begin position="521"/>
        <end position="543"/>
    </location>
</feature>
<proteinExistence type="predicted"/>
<keyword evidence="1" id="KW-1133">Transmembrane helix</keyword>
<feature type="domain" description="Beta-lactamase-related" evidence="3">
    <location>
        <begin position="60"/>
        <end position="385"/>
    </location>
</feature>
<name>A0ABN2KGE4_9MICO</name>
<dbReference type="Pfam" id="PF00144">
    <property type="entry name" value="Beta-lactamase"/>
    <property type="match status" value="1"/>
</dbReference>
<accession>A0ABN2KGE4</accession>